<accession>A0A9J9LE77</accession>
<gene>
    <name evidence="2" type="ordered locus">Swit_2525</name>
</gene>
<keyword evidence="3" id="KW-1185">Reference proteome</keyword>
<feature type="domain" description="DUF2383" evidence="1">
    <location>
        <begin position="40"/>
        <end position="141"/>
    </location>
</feature>
<dbReference type="Proteomes" id="UP000001989">
    <property type="component" value="Chromosome"/>
</dbReference>
<dbReference type="Pfam" id="PF09537">
    <property type="entry name" value="DUF2383"/>
    <property type="match status" value="1"/>
</dbReference>
<evidence type="ECO:0000259" key="1">
    <source>
        <dbReference type="Pfam" id="PF09537"/>
    </source>
</evidence>
<dbReference type="KEGG" id="swi:Swit_2525"/>
<dbReference type="InterPro" id="IPR019052">
    <property type="entry name" value="DUF2383"/>
</dbReference>
<evidence type="ECO:0000313" key="2">
    <source>
        <dbReference type="EMBL" id="ABQ68884.1"/>
    </source>
</evidence>
<name>A0A9J9LE77_RHIWR</name>
<dbReference type="Gene3D" id="1.20.1260.10">
    <property type="match status" value="1"/>
</dbReference>
<proteinExistence type="predicted"/>
<dbReference type="AlphaFoldDB" id="A0A9J9LE77"/>
<organism evidence="2 3">
    <name type="scientific">Rhizorhabdus wittichii (strain DSM 6014 / CCUG 31198 / JCM 15750 / NBRC 105917 / EY 4224 / RW1)</name>
    <name type="common">Sphingomonas wittichii</name>
    <dbReference type="NCBI Taxonomy" id="392499"/>
    <lineage>
        <taxon>Bacteria</taxon>
        <taxon>Pseudomonadati</taxon>
        <taxon>Pseudomonadota</taxon>
        <taxon>Alphaproteobacteria</taxon>
        <taxon>Sphingomonadales</taxon>
        <taxon>Sphingomonadaceae</taxon>
        <taxon>Rhizorhabdus</taxon>
    </lineage>
</organism>
<dbReference type="InterPro" id="IPR012347">
    <property type="entry name" value="Ferritin-like"/>
</dbReference>
<reference evidence="2 3" key="1">
    <citation type="journal article" date="2010" name="J. Bacteriol.">
        <title>Genome sequence of the dioxin-mineralizing bacterium Sphingomonas wittichii RW1.</title>
        <authorList>
            <person name="Miller T.R."/>
            <person name="Delcher A.L."/>
            <person name="Salzberg S.L."/>
            <person name="Saunders E."/>
            <person name="Detter J.C."/>
            <person name="Halden R.U."/>
        </authorList>
    </citation>
    <scope>NUCLEOTIDE SEQUENCE [LARGE SCALE GENOMIC DNA]</scope>
    <source>
        <strain evidence="3">DSM 6014 / CCUG 31198 / JCM 15750 / NBRC 105917 / EY 4224 / RW1</strain>
    </source>
</reference>
<dbReference type="EMBL" id="CP000699">
    <property type="protein sequence ID" value="ABQ68884.1"/>
    <property type="molecule type" value="Genomic_DNA"/>
</dbReference>
<sequence>MPARNPGSPRRRNTALFLNRILTAHRLNCSMTTWMRSGERLLETLADSLTGFDHVAEQAHRFDFYSYCEHYAVQRGQLARTFKGVMKQHGSKLPIHGTVLGSAHRLYLDIRGALDSGVVAVLEELLRGETFLASRADATLEHEGLPDDIYEIVRLIRANTSQSLLDLKAMLSHASKGFAAGSFRLYR</sequence>
<protein>
    <recommendedName>
        <fullName evidence="1">DUF2383 domain-containing protein</fullName>
    </recommendedName>
</protein>
<evidence type="ECO:0000313" key="3">
    <source>
        <dbReference type="Proteomes" id="UP000001989"/>
    </source>
</evidence>